<name>A0A3L8Q7W7_CHLGU</name>
<dbReference type="OrthoDB" id="9122629at2759"/>
<evidence type="ECO:0000313" key="3">
    <source>
        <dbReference type="Proteomes" id="UP000276834"/>
    </source>
</evidence>
<feature type="region of interest" description="Disordered" evidence="1">
    <location>
        <begin position="21"/>
        <end position="79"/>
    </location>
</feature>
<protein>
    <submittedName>
        <fullName evidence="2">Uncharacterized protein</fullName>
    </submittedName>
</protein>
<reference evidence="2 3" key="1">
    <citation type="journal article" date="2018" name="Proc. R. Soc. B">
        <title>A non-coding region near Follistatin controls head colour polymorphism in the Gouldian finch.</title>
        <authorList>
            <person name="Toomey M.B."/>
            <person name="Marques C.I."/>
            <person name="Andrade P."/>
            <person name="Araujo P.M."/>
            <person name="Sabatino S."/>
            <person name="Gazda M.A."/>
            <person name="Afonso S."/>
            <person name="Lopes R.J."/>
            <person name="Corbo J.C."/>
            <person name="Carneiro M."/>
        </authorList>
    </citation>
    <scope>NUCLEOTIDE SEQUENCE [LARGE SCALE GENOMIC DNA]</scope>
    <source>
        <strain evidence="2">Red01</strain>
        <tissue evidence="2">Muscle</tissue>
    </source>
</reference>
<sequence>HSTDQRKRCCIPMILQIRPAPLAREAPPSTIAPGDAGDVKAPRVDGHSVRAEDVANSSGGGGSHHGVLWVGAQDGPRQGHHYSRRLNDNSGVLALPDAALIAA</sequence>
<dbReference type="EMBL" id="QUSF01003284">
    <property type="protein sequence ID" value="RLV63273.1"/>
    <property type="molecule type" value="Genomic_DNA"/>
</dbReference>
<organism evidence="2 3">
    <name type="scientific">Chloebia gouldiae</name>
    <name type="common">Gouldian finch</name>
    <name type="synonym">Erythrura gouldiae</name>
    <dbReference type="NCBI Taxonomy" id="44316"/>
    <lineage>
        <taxon>Eukaryota</taxon>
        <taxon>Metazoa</taxon>
        <taxon>Chordata</taxon>
        <taxon>Craniata</taxon>
        <taxon>Vertebrata</taxon>
        <taxon>Euteleostomi</taxon>
        <taxon>Archelosauria</taxon>
        <taxon>Archosauria</taxon>
        <taxon>Dinosauria</taxon>
        <taxon>Saurischia</taxon>
        <taxon>Theropoda</taxon>
        <taxon>Coelurosauria</taxon>
        <taxon>Aves</taxon>
        <taxon>Neognathae</taxon>
        <taxon>Neoaves</taxon>
        <taxon>Telluraves</taxon>
        <taxon>Australaves</taxon>
        <taxon>Passeriformes</taxon>
        <taxon>Passeroidea</taxon>
        <taxon>Passeridae</taxon>
        <taxon>Chloebia</taxon>
    </lineage>
</organism>
<feature type="non-terminal residue" evidence="2">
    <location>
        <position position="103"/>
    </location>
</feature>
<evidence type="ECO:0000313" key="2">
    <source>
        <dbReference type="EMBL" id="RLV63273.1"/>
    </source>
</evidence>
<dbReference type="AlphaFoldDB" id="A0A3L8Q7W7"/>
<feature type="compositionally biased region" description="Basic and acidic residues" evidence="1">
    <location>
        <begin position="37"/>
        <end position="53"/>
    </location>
</feature>
<accession>A0A3L8Q7W7</accession>
<feature type="non-terminal residue" evidence="2">
    <location>
        <position position="1"/>
    </location>
</feature>
<comment type="caution">
    <text evidence="2">The sequence shown here is derived from an EMBL/GenBank/DDBJ whole genome shotgun (WGS) entry which is preliminary data.</text>
</comment>
<gene>
    <name evidence="2" type="ORF">DV515_00018438</name>
</gene>
<evidence type="ECO:0000256" key="1">
    <source>
        <dbReference type="SAM" id="MobiDB-lite"/>
    </source>
</evidence>
<keyword evidence="3" id="KW-1185">Reference proteome</keyword>
<dbReference type="Proteomes" id="UP000276834">
    <property type="component" value="Unassembled WGS sequence"/>
</dbReference>
<proteinExistence type="predicted"/>